<dbReference type="HOGENOM" id="CLU_009678_4_2_11"/>
<dbReference type="Pfam" id="PF13328">
    <property type="entry name" value="HD_4"/>
    <property type="match status" value="1"/>
</dbReference>
<feature type="domain" description="Polyphosphate kinase N-terminal" evidence="11">
    <location>
        <begin position="200"/>
        <end position="306"/>
    </location>
</feature>
<dbReference type="Gene3D" id="1.10.3210.10">
    <property type="entry name" value="Hypothetical protein af1432"/>
    <property type="match status" value="1"/>
</dbReference>
<reference evidence="15" key="2">
    <citation type="submission" date="2010-01" db="EMBL/GenBank/DDBJ databases">
        <title>The complete genome of Conexibacter woesei DSM 14684.</title>
        <authorList>
            <consortium name="US DOE Joint Genome Institute (JGI-PGF)"/>
            <person name="Lucas S."/>
            <person name="Copeland A."/>
            <person name="Lapidus A."/>
            <person name="Glavina del Rio T."/>
            <person name="Dalin E."/>
            <person name="Tice H."/>
            <person name="Bruce D."/>
            <person name="Goodwin L."/>
            <person name="Pitluck S."/>
            <person name="Kyrpides N."/>
            <person name="Mavromatis K."/>
            <person name="Ivanova N."/>
            <person name="Mikhailova N."/>
            <person name="Chertkov O."/>
            <person name="Brettin T."/>
            <person name="Detter J.C."/>
            <person name="Han C."/>
            <person name="Larimer F."/>
            <person name="Land M."/>
            <person name="Hauser L."/>
            <person name="Markowitz V."/>
            <person name="Cheng J.-F."/>
            <person name="Hugenholtz P."/>
            <person name="Woyke T."/>
            <person name="Wu D."/>
            <person name="Pukall R."/>
            <person name="Steenblock K."/>
            <person name="Schneider S."/>
            <person name="Klenk H.-P."/>
            <person name="Eisen J.A."/>
        </authorList>
    </citation>
    <scope>NUCLEOTIDE SEQUENCE [LARGE SCALE GENOMIC DNA]</scope>
    <source>
        <strain evidence="15">DSM 14684 / CIP 108061 / JCM 11494 / NBRC 100937 / ID131577</strain>
    </source>
</reference>
<feature type="domain" description="Polyphosphate kinase C-terminal" evidence="13">
    <location>
        <begin position="522"/>
        <end position="687"/>
    </location>
</feature>
<dbReference type="OrthoDB" id="9761456at2"/>
<dbReference type="AlphaFoldDB" id="D3FBN7"/>
<keyword evidence="2 8" id="KW-0808">Transferase</keyword>
<keyword evidence="6 8" id="KW-0067">ATP-binding</keyword>
<dbReference type="NCBIfam" id="TIGR03705">
    <property type="entry name" value="poly_P_kin"/>
    <property type="match status" value="1"/>
</dbReference>
<evidence type="ECO:0000256" key="7">
    <source>
        <dbReference type="ARBA" id="ARBA00022842"/>
    </source>
</evidence>
<dbReference type="CDD" id="cd09168">
    <property type="entry name" value="PLDc_PaPPK1_C2_like"/>
    <property type="match status" value="1"/>
</dbReference>
<dbReference type="SUPFAM" id="SSF56024">
    <property type="entry name" value="Phospholipase D/nuclease"/>
    <property type="match status" value="2"/>
</dbReference>
<comment type="cofactor">
    <cofactor evidence="8">
        <name>Mg(2+)</name>
        <dbReference type="ChEBI" id="CHEBI:18420"/>
    </cofactor>
</comment>
<dbReference type="InterPro" id="IPR041108">
    <property type="entry name" value="PP_kinase_C_1"/>
</dbReference>
<feature type="binding site" evidence="8">
    <location>
        <position position="755"/>
    </location>
    <ligand>
        <name>ATP</name>
        <dbReference type="ChEBI" id="CHEBI:30616"/>
    </ligand>
</feature>
<feature type="binding site" evidence="8">
    <location>
        <position position="783"/>
    </location>
    <ligand>
        <name>ATP</name>
        <dbReference type="ChEBI" id="CHEBI:30616"/>
    </ligand>
</feature>
<evidence type="ECO:0000256" key="5">
    <source>
        <dbReference type="ARBA" id="ARBA00022777"/>
    </source>
</evidence>
<dbReference type="Gene3D" id="3.30.1840.10">
    <property type="entry name" value="Polyphosphate kinase middle domain"/>
    <property type="match status" value="1"/>
</dbReference>
<keyword evidence="1 8" id="KW-0597">Phosphoprotein</keyword>
<feature type="domain" description="Polyphosphate kinase C-terminal" evidence="12">
    <location>
        <begin position="695"/>
        <end position="858"/>
    </location>
</feature>
<dbReference type="InterPro" id="IPR036832">
    <property type="entry name" value="PPK_N_dom_sf"/>
</dbReference>
<evidence type="ECO:0000259" key="10">
    <source>
        <dbReference type="Pfam" id="PF02503"/>
    </source>
</evidence>
<dbReference type="KEGG" id="cwo:Cwoe_0973"/>
<dbReference type="HAMAP" id="MF_00347">
    <property type="entry name" value="Polyphosphate_kinase"/>
    <property type="match status" value="1"/>
</dbReference>
<dbReference type="NCBIfam" id="NF003918">
    <property type="entry name" value="PRK05443.1-2"/>
    <property type="match status" value="1"/>
</dbReference>
<gene>
    <name evidence="8" type="primary">ppk</name>
    <name evidence="14" type="ordered locus">Cwoe_0973</name>
</gene>
<comment type="similarity">
    <text evidence="8 9">Belongs to the polyphosphate kinase 1 (PPK1) family.</text>
</comment>
<dbReference type="Pfam" id="PF17941">
    <property type="entry name" value="PP_kinase_C_1"/>
    <property type="match status" value="1"/>
</dbReference>
<feature type="domain" description="Polyphosphate kinase middle" evidence="10">
    <location>
        <begin position="315"/>
        <end position="490"/>
    </location>
</feature>
<dbReference type="GO" id="GO:0006799">
    <property type="term" value="P:polyphosphate biosynthetic process"/>
    <property type="evidence" value="ECO:0007669"/>
    <property type="project" value="UniProtKB-UniRule"/>
</dbReference>
<dbReference type="EMBL" id="CP001854">
    <property type="protein sequence ID" value="ADB49406.1"/>
    <property type="molecule type" value="Genomic_DNA"/>
</dbReference>
<feature type="binding site" evidence="8">
    <location>
        <position position="596"/>
    </location>
    <ligand>
        <name>Mg(2+)</name>
        <dbReference type="ChEBI" id="CHEBI:18420"/>
    </ligand>
</feature>
<comment type="PTM">
    <text evidence="8 9">An intermediate of this reaction is the autophosphorylated ppk in which a phosphate is covalently linked to a histidine residue through a N-P bond.</text>
</comment>
<feature type="active site" description="Phosphohistidine intermediate" evidence="8">
    <location>
        <position position="626"/>
    </location>
</feature>
<dbReference type="GO" id="GO:0009358">
    <property type="term" value="C:polyphosphate kinase complex"/>
    <property type="evidence" value="ECO:0007669"/>
    <property type="project" value="InterPro"/>
</dbReference>
<dbReference type="RefSeq" id="WP_012932459.1">
    <property type="nucleotide sequence ID" value="NC_013739.1"/>
</dbReference>
<dbReference type="Gene3D" id="3.30.870.10">
    <property type="entry name" value="Endonuclease Chain A"/>
    <property type="match status" value="2"/>
</dbReference>
<dbReference type="Pfam" id="PF02503">
    <property type="entry name" value="PP_kinase"/>
    <property type="match status" value="1"/>
</dbReference>
<dbReference type="eggNOG" id="COG0317">
    <property type="taxonomic scope" value="Bacteria"/>
</dbReference>
<evidence type="ECO:0000313" key="14">
    <source>
        <dbReference type="EMBL" id="ADB49406.1"/>
    </source>
</evidence>
<name>D3FBN7_CONWI</name>
<keyword evidence="15" id="KW-1185">Reference proteome</keyword>
<dbReference type="Gene3D" id="1.20.58.310">
    <property type="entry name" value="Polyphosphate kinase N-terminal domain"/>
    <property type="match status" value="1"/>
</dbReference>
<dbReference type="SUPFAM" id="SSF143724">
    <property type="entry name" value="PHP14-like"/>
    <property type="match status" value="1"/>
</dbReference>
<keyword evidence="7 8" id="KW-0460">Magnesium</keyword>
<dbReference type="InterPro" id="IPR024953">
    <property type="entry name" value="PP_kinase_middle"/>
</dbReference>
<evidence type="ECO:0000256" key="9">
    <source>
        <dbReference type="RuleBase" id="RU003800"/>
    </source>
</evidence>
<proteinExistence type="inferred from homology"/>
<dbReference type="SUPFAM" id="SSF140356">
    <property type="entry name" value="PPK N-terminal domain-like"/>
    <property type="match status" value="1"/>
</dbReference>
<feature type="binding site" evidence="8">
    <location>
        <position position="566"/>
    </location>
    <ligand>
        <name>Mg(2+)</name>
        <dbReference type="ChEBI" id="CHEBI:18420"/>
    </ligand>
</feature>
<dbReference type="InterPro" id="IPR025200">
    <property type="entry name" value="PPK_C_dom2"/>
</dbReference>
<keyword evidence="3 8" id="KW-0479">Metal-binding</keyword>
<evidence type="ECO:0000259" key="12">
    <source>
        <dbReference type="Pfam" id="PF13090"/>
    </source>
</evidence>
<sequence>MSSTARSASPTGELPAFARDSDTIASAWALALETYRANGGGNIAADVEHVAITARLLHDAGADDATVATAVLHDLIEDTGVDRSVIAARVGEEIARRVDALTERPELDSYPERKAELRARGIEAGREVAAVMAADKLARATRAAGGRLRPEKLRHYQATLEQLRDAFPDLPLLGQLGEAIERLKPADATKTVETVDPQHFINRELSWLDFNERVLQLAEDAHQPLLERAKFCAIYSSNLDEFFMVRVAGVHDQVDAGIEATSSDGIPPDELLRAIAARVQELGARQAAVYQEVLLPSLAEHGIRIVDWDALDEQEREQLRARFEREVFPALTPLAVGPAQPFPYISNLSLSLAVLVRDPETDQTRFARVKVPKEGLPRFVQIGEGARTLVPMESVIAAHLEQLFRGMEIVAHAVFRVTRDADFTVSDEADDLLEAVEAQLRRRRFGEVVRLEVSAGIDPTLRARLAAELSIENSDVYEVAGLLDYADLWQVVKLPGFRDLRNAPWTPVMPPEFVEDDKKPANLFRQLRKRDLLVHHPYDSFSTVEQFVQQAVADPKVLAIKQTVYRTSDDSPLVPALIRAAERGKQAVGLVELKARFDERQNITWARALEQAGVHVTFGMPGLKTHAKAVLVVRREGDGVRHYAHIGTGNYHAGTAHLYTDFGLFTADDEITAEIAELFNQLTGYSKPEGYERVLVAPLNLRDRIIEQIDLTIAAHTPEQPARIAMKMNSLVDSACIRALYRASQAGVRVELNVRGACCLRPGVSGVSENIRVVSIVGRFLEHSRIYAFQRDGETSIFMGSADLMPRNLDSRVELVVPVQDADARAEVLDTLERCLADTENAWDLRADGTWTHRRVQPGDERRDVQAELMRAHLARAEHVEA</sequence>
<protein>
    <recommendedName>
        <fullName evidence="8 9">Polyphosphate kinase</fullName>
        <ecNumber evidence="8 9">2.7.4.1</ecNumber>
    </recommendedName>
    <alternativeName>
        <fullName evidence="8">ATP-polyphosphate phosphotransferase</fullName>
    </alternativeName>
    <alternativeName>
        <fullName evidence="8">Polyphosphoric acid kinase</fullName>
    </alternativeName>
</protein>
<dbReference type="Pfam" id="PF13090">
    <property type="entry name" value="PP_kinase_C"/>
    <property type="match status" value="1"/>
</dbReference>
<dbReference type="GO" id="GO:0046872">
    <property type="term" value="F:metal ion binding"/>
    <property type="evidence" value="ECO:0007669"/>
    <property type="project" value="UniProtKB-KW"/>
</dbReference>
<dbReference type="EC" id="2.7.4.1" evidence="8 9"/>
<feature type="binding site" evidence="8">
    <location>
        <position position="238"/>
    </location>
    <ligand>
        <name>ATP</name>
        <dbReference type="ChEBI" id="CHEBI:30616"/>
    </ligand>
</feature>
<evidence type="ECO:0000256" key="6">
    <source>
        <dbReference type="ARBA" id="ARBA00022840"/>
    </source>
</evidence>
<dbReference type="FunFam" id="3.30.870.10:FF:000001">
    <property type="entry name" value="Polyphosphate kinase"/>
    <property type="match status" value="1"/>
</dbReference>
<reference evidence="14 15" key="1">
    <citation type="journal article" date="2010" name="Stand. Genomic Sci.">
        <title>Complete genome sequence of Conexibacter woesei type strain (ID131577).</title>
        <authorList>
            <person name="Pukall R."/>
            <person name="Lapidus A."/>
            <person name="Glavina Del Rio T."/>
            <person name="Copeland A."/>
            <person name="Tice H."/>
            <person name="Cheng J.-F."/>
            <person name="Lucas S."/>
            <person name="Chen F."/>
            <person name="Nolan M."/>
            <person name="Bruce D."/>
            <person name="Goodwin L."/>
            <person name="Pitluck S."/>
            <person name="Mavromatis K."/>
            <person name="Ivanova N."/>
            <person name="Ovchinnikova G."/>
            <person name="Pati A."/>
            <person name="Chen A."/>
            <person name="Palaniappan K."/>
            <person name="Land M."/>
            <person name="Hauser L."/>
            <person name="Chang Y.-J."/>
            <person name="Jeffries C.D."/>
            <person name="Chain P."/>
            <person name="Meincke L."/>
            <person name="Sims D."/>
            <person name="Brettin T."/>
            <person name="Detter J.C."/>
            <person name="Rohde M."/>
            <person name="Goeker M."/>
            <person name="Bristow J."/>
            <person name="Eisen J.A."/>
            <person name="Markowitz V."/>
            <person name="Kyrpides N.C."/>
            <person name="Klenk H.-P."/>
            <person name="Hugenholtz P."/>
        </authorList>
    </citation>
    <scope>NUCLEOTIDE SEQUENCE [LARGE SCALE GENOMIC DNA]</scope>
    <source>
        <strain evidence="15">DSM 14684 / CIP 108061 / JCM 11494 / NBRC 100937 / ID131577</strain>
    </source>
</reference>
<evidence type="ECO:0000256" key="2">
    <source>
        <dbReference type="ARBA" id="ARBA00022679"/>
    </source>
</evidence>
<evidence type="ECO:0000256" key="4">
    <source>
        <dbReference type="ARBA" id="ARBA00022741"/>
    </source>
</evidence>
<dbReference type="PANTHER" id="PTHR30218">
    <property type="entry name" value="POLYPHOSPHATE KINASE"/>
    <property type="match status" value="1"/>
</dbReference>
<feature type="binding site" evidence="8">
    <location>
        <position position="659"/>
    </location>
    <ligand>
        <name>ATP</name>
        <dbReference type="ChEBI" id="CHEBI:30616"/>
    </ligand>
</feature>
<evidence type="ECO:0000256" key="8">
    <source>
        <dbReference type="HAMAP-Rule" id="MF_00347"/>
    </source>
</evidence>
<dbReference type="NCBIfam" id="NF003921">
    <property type="entry name" value="PRK05443.2-2"/>
    <property type="match status" value="1"/>
</dbReference>
<evidence type="ECO:0000313" key="15">
    <source>
        <dbReference type="Proteomes" id="UP000008229"/>
    </source>
</evidence>
<comment type="catalytic activity">
    <reaction evidence="8 9">
        <text>[phosphate](n) + ATP = [phosphate](n+1) + ADP</text>
        <dbReference type="Rhea" id="RHEA:19573"/>
        <dbReference type="Rhea" id="RHEA-COMP:9859"/>
        <dbReference type="Rhea" id="RHEA-COMP:14280"/>
        <dbReference type="ChEBI" id="CHEBI:16838"/>
        <dbReference type="ChEBI" id="CHEBI:30616"/>
        <dbReference type="ChEBI" id="CHEBI:456216"/>
        <dbReference type="EC" id="2.7.4.1"/>
    </reaction>
</comment>
<dbReference type="PANTHER" id="PTHR30218:SF0">
    <property type="entry name" value="POLYPHOSPHATE KINASE"/>
    <property type="match status" value="1"/>
</dbReference>
<accession>D3FBN7</accession>
<comment type="function">
    <text evidence="8 9">Catalyzes the reversible transfer of the terminal phosphate of ATP to form a long-chain polyphosphate (polyP).</text>
</comment>
<keyword evidence="4 8" id="KW-0547">Nucleotide-binding</keyword>
<dbReference type="InterPro" id="IPR036830">
    <property type="entry name" value="PP_kinase_middle_dom_sf"/>
</dbReference>
<evidence type="ECO:0000256" key="3">
    <source>
        <dbReference type="ARBA" id="ARBA00022723"/>
    </source>
</evidence>
<dbReference type="GO" id="GO:0005524">
    <property type="term" value="F:ATP binding"/>
    <property type="evidence" value="ECO:0007669"/>
    <property type="project" value="UniProtKB-KW"/>
</dbReference>
<dbReference type="Pfam" id="PF13089">
    <property type="entry name" value="PP_kinase_N"/>
    <property type="match status" value="1"/>
</dbReference>
<dbReference type="SUPFAM" id="SSF109604">
    <property type="entry name" value="HD-domain/PDEase-like"/>
    <property type="match status" value="1"/>
</dbReference>
<dbReference type="InterPro" id="IPR003414">
    <property type="entry name" value="PP_kinase"/>
</dbReference>
<evidence type="ECO:0000256" key="1">
    <source>
        <dbReference type="ARBA" id="ARBA00022553"/>
    </source>
</evidence>
<dbReference type="STRING" id="469383.Cwoe_0973"/>
<evidence type="ECO:0000259" key="11">
    <source>
        <dbReference type="Pfam" id="PF13089"/>
    </source>
</evidence>
<dbReference type="Proteomes" id="UP000008229">
    <property type="component" value="Chromosome"/>
</dbReference>
<keyword evidence="5 8" id="KW-0418">Kinase</keyword>
<dbReference type="CDD" id="cd09165">
    <property type="entry name" value="PLDc_PaPPK1_C1_like"/>
    <property type="match status" value="1"/>
</dbReference>
<dbReference type="NCBIfam" id="NF003917">
    <property type="entry name" value="PRK05443.1-1"/>
    <property type="match status" value="1"/>
</dbReference>
<dbReference type="GO" id="GO:0008976">
    <property type="term" value="F:polyphosphate kinase activity"/>
    <property type="evidence" value="ECO:0007669"/>
    <property type="project" value="UniProtKB-UniRule"/>
</dbReference>
<dbReference type="eggNOG" id="COG0855">
    <property type="taxonomic scope" value="Bacteria"/>
</dbReference>
<dbReference type="InterPro" id="IPR025198">
    <property type="entry name" value="PPK_N_dom"/>
</dbReference>
<organism evidence="14 15">
    <name type="scientific">Conexibacter woesei (strain DSM 14684 / CCUG 47730 / CIP 108061 / JCM 11494 / NBRC 100937 / ID131577)</name>
    <dbReference type="NCBI Taxonomy" id="469383"/>
    <lineage>
        <taxon>Bacteria</taxon>
        <taxon>Bacillati</taxon>
        <taxon>Actinomycetota</taxon>
        <taxon>Thermoleophilia</taxon>
        <taxon>Solirubrobacterales</taxon>
        <taxon>Conexibacteraceae</taxon>
        <taxon>Conexibacter</taxon>
    </lineage>
</organism>
<evidence type="ECO:0000259" key="13">
    <source>
        <dbReference type="Pfam" id="PF17941"/>
    </source>
</evidence>